<dbReference type="PANTHER" id="PTHR43861">
    <property type="entry name" value="TRANS-ACONITATE 2-METHYLTRANSFERASE-RELATED"/>
    <property type="match status" value="1"/>
</dbReference>
<dbReference type="CDD" id="cd02440">
    <property type="entry name" value="AdoMet_MTases"/>
    <property type="match status" value="1"/>
</dbReference>
<feature type="domain" description="Methyltransferase type 11" evidence="1">
    <location>
        <begin position="50"/>
        <end position="144"/>
    </location>
</feature>
<gene>
    <name evidence="2" type="ORF">AMJ83_08210</name>
</gene>
<dbReference type="STRING" id="1703779.AMJ83_08210"/>
<accession>A0A0S8FR00</accession>
<dbReference type="Pfam" id="PF08241">
    <property type="entry name" value="Methyltransf_11"/>
    <property type="match status" value="1"/>
</dbReference>
<dbReference type="GO" id="GO:0008757">
    <property type="term" value="F:S-adenosylmethionine-dependent methyltransferase activity"/>
    <property type="evidence" value="ECO:0007669"/>
    <property type="project" value="InterPro"/>
</dbReference>
<dbReference type="Proteomes" id="UP000051373">
    <property type="component" value="Unassembled WGS sequence"/>
</dbReference>
<sequence length="242" mass="27463">MPREKAIALKAYEKLAERYAALIDTKPHNAYYERPATLSLLPSVRGKRVLDAGCGPGAYAQILVKRGAKVVGVDISPKMLRLARDRVGSKVEFHQADLAKPMRFLKGGSFDVVISSLAIPYIRDLAPLLKEFYRVLKNPGVLVFSDGHPFGDYLLFKKKRKSKNYFKTELVGLTWRGFGIPVYIPGYRRPLNALLNPLIEAGFILDRIVEPLPTEEFKKADPKRYRQLMRMPGFICIRARKE</sequence>
<evidence type="ECO:0000259" key="1">
    <source>
        <dbReference type="Pfam" id="PF08241"/>
    </source>
</evidence>
<dbReference type="InterPro" id="IPR013216">
    <property type="entry name" value="Methyltransf_11"/>
</dbReference>
<comment type="caution">
    <text evidence="2">The sequence shown here is derived from an EMBL/GenBank/DDBJ whole genome shotgun (WGS) entry which is preliminary data.</text>
</comment>
<evidence type="ECO:0000313" key="2">
    <source>
        <dbReference type="EMBL" id="KPK63135.1"/>
    </source>
</evidence>
<proteinExistence type="predicted"/>
<name>A0A0S8FR00_UNCW3</name>
<dbReference type="EMBL" id="LJUJ01000018">
    <property type="protein sequence ID" value="KPK63135.1"/>
    <property type="molecule type" value="Genomic_DNA"/>
</dbReference>
<dbReference type="Gene3D" id="3.40.50.150">
    <property type="entry name" value="Vaccinia Virus protein VP39"/>
    <property type="match status" value="1"/>
</dbReference>
<organism evidence="2 3">
    <name type="scientific">candidate division WOR_3 bacterium SM23_42</name>
    <dbReference type="NCBI Taxonomy" id="1703779"/>
    <lineage>
        <taxon>Bacteria</taxon>
        <taxon>Bacteria division WOR-3</taxon>
    </lineage>
</organism>
<reference evidence="2 3" key="1">
    <citation type="journal article" date="2015" name="Microbiome">
        <title>Genomic resolution of linkages in carbon, nitrogen, and sulfur cycling among widespread estuary sediment bacteria.</title>
        <authorList>
            <person name="Baker B.J."/>
            <person name="Lazar C.S."/>
            <person name="Teske A.P."/>
            <person name="Dick G.J."/>
        </authorList>
    </citation>
    <scope>NUCLEOTIDE SEQUENCE [LARGE SCALE GENOMIC DNA]</scope>
    <source>
        <strain evidence="2">SM23_42</strain>
    </source>
</reference>
<dbReference type="InterPro" id="IPR029063">
    <property type="entry name" value="SAM-dependent_MTases_sf"/>
</dbReference>
<evidence type="ECO:0000313" key="3">
    <source>
        <dbReference type="Proteomes" id="UP000051373"/>
    </source>
</evidence>
<dbReference type="SUPFAM" id="SSF53335">
    <property type="entry name" value="S-adenosyl-L-methionine-dependent methyltransferases"/>
    <property type="match status" value="1"/>
</dbReference>
<protein>
    <recommendedName>
        <fullName evidence="1">Methyltransferase type 11 domain-containing protein</fullName>
    </recommendedName>
</protein>
<dbReference type="PANTHER" id="PTHR43861:SF1">
    <property type="entry name" value="TRANS-ACONITATE 2-METHYLTRANSFERASE"/>
    <property type="match status" value="1"/>
</dbReference>
<dbReference type="AlphaFoldDB" id="A0A0S8FR00"/>